<evidence type="ECO:0000256" key="8">
    <source>
        <dbReference type="SAM" id="Phobius"/>
    </source>
</evidence>
<evidence type="ECO:0000256" key="1">
    <source>
        <dbReference type="ARBA" id="ARBA00000085"/>
    </source>
</evidence>
<dbReference type="EMBL" id="QICL01000055">
    <property type="protein sequence ID" value="PXV57149.1"/>
    <property type="molecule type" value="Genomic_DNA"/>
</dbReference>
<dbReference type="InterPro" id="IPR003594">
    <property type="entry name" value="HATPase_dom"/>
</dbReference>
<evidence type="ECO:0000313" key="10">
    <source>
        <dbReference type="EMBL" id="PXV57149.1"/>
    </source>
</evidence>
<dbReference type="RefSeq" id="WP_110312759.1">
    <property type="nucleotide sequence ID" value="NZ_QICL01000055.1"/>
</dbReference>
<keyword evidence="8" id="KW-1133">Transmembrane helix</keyword>
<evidence type="ECO:0000256" key="3">
    <source>
        <dbReference type="ARBA" id="ARBA00022679"/>
    </source>
</evidence>
<dbReference type="InterPro" id="IPR036890">
    <property type="entry name" value="HATPase_C_sf"/>
</dbReference>
<evidence type="ECO:0000256" key="5">
    <source>
        <dbReference type="ARBA" id="ARBA00022777"/>
    </source>
</evidence>
<evidence type="ECO:0000259" key="9">
    <source>
        <dbReference type="PROSITE" id="PS50109"/>
    </source>
</evidence>
<dbReference type="SUPFAM" id="SSF55874">
    <property type="entry name" value="ATPase domain of HSP90 chaperone/DNA topoisomerase II/histidine kinase"/>
    <property type="match status" value="1"/>
</dbReference>
<dbReference type="SMART" id="SM00387">
    <property type="entry name" value="HATPase_c"/>
    <property type="match status" value="1"/>
</dbReference>
<evidence type="ECO:0000256" key="4">
    <source>
        <dbReference type="ARBA" id="ARBA00022741"/>
    </source>
</evidence>
<organism evidence="10 11">
    <name type="scientific">Dysgonomonas alginatilytica</name>
    <dbReference type="NCBI Taxonomy" id="1605892"/>
    <lineage>
        <taxon>Bacteria</taxon>
        <taxon>Pseudomonadati</taxon>
        <taxon>Bacteroidota</taxon>
        <taxon>Bacteroidia</taxon>
        <taxon>Bacteroidales</taxon>
        <taxon>Dysgonomonadaceae</taxon>
        <taxon>Dysgonomonas</taxon>
    </lineage>
</organism>
<keyword evidence="8" id="KW-0812">Transmembrane</keyword>
<keyword evidence="4" id="KW-0547">Nucleotide-binding</keyword>
<dbReference type="Pfam" id="PF02518">
    <property type="entry name" value="HATPase_c"/>
    <property type="match status" value="1"/>
</dbReference>
<protein>
    <recommendedName>
        <fullName evidence="2">histidine kinase</fullName>
        <ecNumber evidence="2">2.7.13.3</ecNumber>
    </recommendedName>
</protein>
<proteinExistence type="predicted"/>
<dbReference type="GO" id="GO:0004673">
    <property type="term" value="F:protein histidine kinase activity"/>
    <property type="evidence" value="ECO:0007669"/>
    <property type="project" value="UniProtKB-EC"/>
</dbReference>
<keyword evidence="8" id="KW-0472">Membrane</keyword>
<dbReference type="GO" id="GO:0000160">
    <property type="term" value="P:phosphorelay signal transduction system"/>
    <property type="evidence" value="ECO:0007669"/>
    <property type="project" value="UniProtKB-KW"/>
</dbReference>
<comment type="caution">
    <text evidence="10">The sequence shown here is derived from an EMBL/GenBank/DDBJ whole genome shotgun (WGS) entry which is preliminary data.</text>
</comment>
<keyword evidence="11" id="KW-1185">Reference proteome</keyword>
<accession>A0A2V3PH71</accession>
<keyword evidence="5 10" id="KW-0418">Kinase</keyword>
<keyword evidence="6" id="KW-0067">ATP-binding</keyword>
<evidence type="ECO:0000256" key="6">
    <source>
        <dbReference type="ARBA" id="ARBA00022840"/>
    </source>
</evidence>
<dbReference type="GO" id="GO:0005524">
    <property type="term" value="F:ATP binding"/>
    <property type="evidence" value="ECO:0007669"/>
    <property type="project" value="UniProtKB-KW"/>
</dbReference>
<comment type="catalytic activity">
    <reaction evidence="1">
        <text>ATP + protein L-histidine = ADP + protein N-phospho-L-histidine.</text>
        <dbReference type="EC" id="2.7.13.3"/>
    </reaction>
</comment>
<sequence length="444" mass="50365">MKKYNTSLIILIVWLIAVSIGVGASFVYGNYWLCSIFFLLVVWSVYRLVAFLKRTVKDMERLMVAIKFSEFNISFNGYDSKGLIPSLAMDMEKSIARFNKRIQEKEVENSFYDILLNRIDSAILVVNLKKQIVWINKASLDLFGKPQPRVLSDLSTISNEILTVLDKLIPGEIKTIKISNDFREYNLAITVVLINSKGEDLKIFSFKNIQLALDENENEAWIKLIRILTHEMMNSMTPIISLSETFSEIRSIEENVNSDMLYQAMQTIYRRSKGLVEFIRNYQKLTYISEPDRTHFTAKEVMTDICNLLRAENIYISFSIDSDNISLFADRIQIEQVLINLIKNAWDACSGSEGSGVEVRITKNGYQQPVISVLDDGCGILPDVLDKIFIPFFTTKKKGSGIGLSICRQIISSHGGSISVISEVDKGTCFTIKLGNNTESSLHN</sequence>
<dbReference type="PRINTS" id="PR00344">
    <property type="entry name" value="BCTRLSENSOR"/>
</dbReference>
<dbReference type="PROSITE" id="PS50109">
    <property type="entry name" value="HIS_KIN"/>
    <property type="match status" value="1"/>
</dbReference>
<dbReference type="EC" id="2.7.13.3" evidence="2"/>
<dbReference type="Proteomes" id="UP000247973">
    <property type="component" value="Unassembled WGS sequence"/>
</dbReference>
<feature type="transmembrane region" description="Helical" evidence="8">
    <location>
        <begin position="30"/>
        <end position="52"/>
    </location>
</feature>
<evidence type="ECO:0000256" key="7">
    <source>
        <dbReference type="ARBA" id="ARBA00023012"/>
    </source>
</evidence>
<reference evidence="10 11" key="1">
    <citation type="submission" date="2018-03" db="EMBL/GenBank/DDBJ databases">
        <title>Genomic Encyclopedia of Archaeal and Bacterial Type Strains, Phase II (KMG-II): from individual species to whole genera.</title>
        <authorList>
            <person name="Goeker M."/>
        </authorList>
    </citation>
    <scope>NUCLEOTIDE SEQUENCE [LARGE SCALE GENOMIC DNA]</scope>
    <source>
        <strain evidence="10 11">DSM 100214</strain>
    </source>
</reference>
<evidence type="ECO:0000313" key="11">
    <source>
        <dbReference type="Proteomes" id="UP000247973"/>
    </source>
</evidence>
<dbReference type="OrthoDB" id="1931120at2"/>
<name>A0A2V3PH71_9BACT</name>
<keyword evidence="3" id="KW-0808">Transferase</keyword>
<dbReference type="PANTHER" id="PTHR43065">
    <property type="entry name" value="SENSOR HISTIDINE KINASE"/>
    <property type="match status" value="1"/>
</dbReference>
<dbReference type="Gene3D" id="3.30.565.10">
    <property type="entry name" value="Histidine kinase-like ATPase, C-terminal domain"/>
    <property type="match status" value="1"/>
</dbReference>
<dbReference type="AlphaFoldDB" id="A0A2V3PH71"/>
<feature type="domain" description="Histidine kinase" evidence="9">
    <location>
        <begin position="227"/>
        <end position="438"/>
    </location>
</feature>
<keyword evidence="7" id="KW-0902">Two-component regulatory system</keyword>
<dbReference type="InterPro" id="IPR004358">
    <property type="entry name" value="Sig_transdc_His_kin-like_C"/>
</dbReference>
<feature type="transmembrane region" description="Helical" evidence="8">
    <location>
        <begin position="7"/>
        <end position="24"/>
    </location>
</feature>
<evidence type="ECO:0000256" key="2">
    <source>
        <dbReference type="ARBA" id="ARBA00012438"/>
    </source>
</evidence>
<dbReference type="PANTHER" id="PTHR43065:SF46">
    <property type="entry name" value="C4-DICARBOXYLATE TRANSPORT SENSOR PROTEIN DCTB"/>
    <property type="match status" value="1"/>
</dbReference>
<dbReference type="InterPro" id="IPR005467">
    <property type="entry name" value="His_kinase_dom"/>
</dbReference>
<gene>
    <name evidence="10" type="ORF">CLV62_15513</name>
</gene>